<dbReference type="Proteomes" id="UP001205046">
    <property type="component" value="Unassembled WGS sequence"/>
</dbReference>
<evidence type="ECO:0000313" key="3">
    <source>
        <dbReference type="Proteomes" id="UP001205046"/>
    </source>
</evidence>
<protein>
    <submittedName>
        <fullName evidence="2">Uncharacterized protein</fullName>
    </submittedName>
</protein>
<keyword evidence="3" id="KW-1185">Reference proteome</keyword>
<feature type="compositionally biased region" description="Low complexity" evidence="1">
    <location>
        <begin position="325"/>
        <end position="349"/>
    </location>
</feature>
<evidence type="ECO:0000256" key="1">
    <source>
        <dbReference type="SAM" id="MobiDB-lite"/>
    </source>
</evidence>
<proteinExistence type="predicted"/>
<reference evidence="2 3" key="1">
    <citation type="submission" date="2022-04" db="EMBL/GenBank/DDBJ databases">
        <title>Human microbiome associated bacterial genomes.</title>
        <authorList>
            <person name="Sandstrom S."/>
            <person name="Salamzade R."/>
            <person name="Kalan L.R."/>
        </authorList>
    </citation>
    <scope>NUCLEOTIDE SEQUENCE [LARGE SCALE GENOMIC DNA]</scope>
    <source>
        <strain evidence="3">p3-SID767</strain>
    </source>
</reference>
<evidence type="ECO:0000313" key="2">
    <source>
        <dbReference type="EMBL" id="MCT1606999.1"/>
    </source>
</evidence>
<dbReference type="EMBL" id="JALXMO010000013">
    <property type="protein sequence ID" value="MCT1606999.1"/>
    <property type="molecule type" value="Genomic_DNA"/>
</dbReference>
<organism evidence="2 3">
    <name type="scientific">Nesterenkonia massiliensis</name>
    <dbReference type="NCBI Taxonomy" id="1232429"/>
    <lineage>
        <taxon>Bacteria</taxon>
        <taxon>Bacillati</taxon>
        <taxon>Actinomycetota</taxon>
        <taxon>Actinomycetes</taxon>
        <taxon>Micrococcales</taxon>
        <taxon>Micrococcaceae</taxon>
        <taxon>Nesterenkonia</taxon>
    </lineage>
</organism>
<gene>
    <name evidence="2" type="ORF">M3B43_06590</name>
</gene>
<name>A0ABT2HQN3_9MICC</name>
<dbReference type="RefSeq" id="WP_260073031.1">
    <property type="nucleotide sequence ID" value="NZ_JALXMO010000013.1"/>
</dbReference>
<dbReference type="Gene3D" id="2.60.40.2700">
    <property type="match status" value="4"/>
</dbReference>
<feature type="region of interest" description="Disordered" evidence="1">
    <location>
        <begin position="316"/>
        <end position="356"/>
    </location>
</feature>
<sequence>MTGVAVVGSTLTARPGSWTSGARLSYQWLSDGKTIQGATSSTYKVSSGQVGKRISVRVTGTAHGFSSAQKSSAATLRVAQASTPTLARSVRAGATLTASPGTWTSGTSFKYQWRVEGKVVSRTKSASYTLRAADAGKRVSVTVVGTKSGHPTVERTSKMTARALRTSAPKVSGAAVVGSALTASTGTWSSGTSFSYQWLADGKRISGATKRTFTPGTAQQGKQISVQVTGKKSGHAQAQRSSAKTTKVMRAGTAGISGTAQVGKTLTAAPGTWTSGASFSYQWYSAGKKINGATKRTYKISSGQQGKTLTVRVTGKKSGHTTVTRSSKATAAVKAAPAASAGTSGSSRPPQSGTWNCPAGYPVKGNRSSSGEWIYHVRGGQYYAATNPEECFATEAAARAAGYRASKR</sequence>
<comment type="caution">
    <text evidence="2">The sequence shown here is derived from an EMBL/GenBank/DDBJ whole genome shotgun (WGS) entry which is preliminary data.</text>
</comment>
<accession>A0ABT2HQN3</accession>